<dbReference type="GO" id="GO:0005507">
    <property type="term" value="F:copper ion binding"/>
    <property type="evidence" value="ECO:0007669"/>
    <property type="project" value="InterPro"/>
</dbReference>
<comment type="caution">
    <text evidence="7">The sequence shown here is derived from an EMBL/GenBank/DDBJ whole genome shotgun (WGS) entry which is preliminary data.</text>
</comment>
<comment type="function">
    <text evidence="1">Exerts its effect at some terminal stage of cytochrome c oxidase synthesis, probably by being involved in the insertion of the copper B into subunit I.</text>
</comment>
<feature type="transmembrane region" description="Helical" evidence="6">
    <location>
        <begin position="71"/>
        <end position="93"/>
    </location>
</feature>
<proteinExistence type="inferred from homology"/>
<dbReference type="InterPro" id="IPR007533">
    <property type="entry name" value="Cyt_c_oxidase_assmbl_CtaG"/>
</dbReference>
<dbReference type="InterPro" id="IPR023471">
    <property type="entry name" value="CtaG/Cox11_dom_sf"/>
</dbReference>
<dbReference type="Proteomes" id="UP001214638">
    <property type="component" value="Unassembled WGS sequence"/>
</dbReference>
<evidence type="ECO:0000256" key="2">
    <source>
        <dbReference type="ARBA" id="ARBA00004243"/>
    </source>
</evidence>
<dbReference type="PANTHER" id="PTHR21320">
    <property type="entry name" value="CYTOCHROME C OXIDASE ASSEMBLY PROTEIN COX11-RELATED"/>
    <property type="match status" value="1"/>
</dbReference>
<keyword evidence="5 6" id="KW-0472">Membrane</keyword>
<evidence type="ECO:0000256" key="1">
    <source>
        <dbReference type="ARBA" id="ARBA00004007"/>
    </source>
</evidence>
<dbReference type="FunFam" id="2.60.370.10:FF:000001">
    <property type="entry name" value="COX11 cytochrome c oxidase assembly homolog"/>
    <property type="match status" value="1"/>
</dbReference>
<dbReference type="AlphaFoldDB" id="A0AAD9PLS4"/>
<name>A0AAD9PLS4_9APIC</name>
<evidence type="ECO:0000256" key="6">
    <source>
        <dbReference type="SAM" id="Phobius"/>
    </source>
</evidence>
<dbReference type="SUPFAM" id="SSF110111">
    <property type="entry name" value="Ctag/Cox11"/>
    <property type="match status" value="1"/>
</dbReference>
<dbReference type="GeneID" id="94334384"/>
<dbReference type="PANTHER" id="PTHR21320:SF3">
    <property type="entry name" value="CYTOCHROME C OXIDASE ASSEMBLY PROTEIN COX11, MITOCHONDRIAL-RELATED"/>
    <property type="match status" value="1"/>
</dbReference>
<dbReference type="Pfam" id="PF04442">
    <property type="entry name" value="CtaG_Cox11"/>
    <property type="match status" value="1"/>
</dbReference>
<reference evidence="7" key="1">
    <citation type="journal article" date="2023" name="Nat. Microbiol.">
        <title>Babesia duncani multi-omics identifies virulence factors and drug targets.</title>
        <authorList>
            <person name="Singh P."/>
            <person name="Lonardi S."/>
            <person name="Liang Q."/>
            <person name="Vydyam P."/>
            <person name="Khabirova E."/>
            <person name="Fang T."/>
            <person name="Gihaz S."/>
            <person name="Thekkiniath J."/>
            <person name="Munshi M."/>
            <person name="Abel S."/>
            <person name="Ciampossin L."/>
            <person name="Batugedara G."/>
            <person name="Gupta M."/>
            <person name="Lu X.M."/>
            <person name="Lenz T."/>
            <person name="Chakravarty S."/>
            <person name="Cornillot E."/>
            <person name="Hu Y."/>
            <person name="Ma W."/>
            <person name="Gonzalez L.M."/>
            <person name="Sanchez S."/>
            <person name="Estrada K."/>
            <person name="Sanchez-Flores A."/>
            <person name="Montero E."/>
            <person name="Harb O.S."/>
            <person name="Le Roch K.G."/>
            <person name="Mamoun C.B."/>
        </authorList>
    </citation>
    <scope>NUCLEOTIDE SEQUENCE</scope>
    <source>
        <strain evidence="7">WA1</strain>
    </source>
</reference>
<evidence type="ECO:0000256" key="3">
    <source>
        <dbReference type="ARBA" id="ARBA00022692"/>
    </source>
</evidence>
<evidence type="ECO:0000256" key="5">
    <source>
        <dbReference type="ARBA" id="ARBA00023136"/>
    </source>
</evidence>
<dbReference type="HAMAP" id="MF_00155">
    <property type="entry name" value="CtaG"/>
    <property type="match status" value="1"/>
</dbReference>
<comment type="subcellular location">
    <subcellularLocation>
        <location evidence="2">Mitochondrion inner membrane</location>
        <topology evidence="2">Single-pass membrane protein</topology>
        <orientation evidence="2">Intermembrane side</orientation>
    </subcellularLocation>
</comment>
<dbReference type="EMBL" id="JALLKP010000001">
    <property type="protein sequence ID" value="KAK2197089.1"/>
    <property type="molecule type" value="Genomic_DNA"/>
</dbReference>
<evidence type="ECO:0000313" key="8">
    <source>
        <dbReference type="Proteomes" id="UP001214638"/>
    </source>
</evidence>
<evidence type="ECO:0000256" key="4">
    <source>
        <dbReference type="ARBA" id="ARBA00022989"/>
    </source>
</evidence>
<dbReference type="NCBIfam" id="NF003465">
    <property type="entry name" value="PRK05089.1"/>
    <property type="match status" value="1"/>
</dbReference>
<evidence type="ECO:0000313" key="7">
    <source>
        <dbReference type="EMBL" id="KAK2197089.1"/>
    </source>
</evidence>
<keyword evidence="3 6" id="KW-0812">Transmembrane</keyword>
<sequence length="253" mass="29388">MCFYSRARHKFARLYSASSSCLYLYNVKRFFKYGRDEFYNVKFKRLPSHPERLRRFWTPDQSSSDASNQRVAYTLVAIAIAMFGCTFACIPLYEYFCQSSGYFGKTKRSSTFAPPPKQRSERLFEIDFITHTQVDWEFKPAQKRAIVAPSETTLAFYTAKNLLQEPVIGIAAYNVIPDEAGRYFYKIQCFCFEEQLLGPGEQVDLPVLFFIHPDILKDPKLAGIDKITLTYTFFKSGSEIPPEYTLWLQGDDR</sequence>
<dbReference type="Gene3D" id="2.60.370.10">
    <property type="entry name" value="Ctag/Cox11"/>
    <property type="match status" value="1"/>
</dbReference>
<organism evidence="7 8">
    <name type="scientific">Babesia duncani</name>
    <dbReference type="NCBI Taxonomy" id="323732"/>
    <lineage>
        <taxon>Eukaryota</taxon>
        <taxon>Sar</taxon>
        <taxon>Alveolata</taxon>
        <taxon>Apicomplexa</taxon>
        <taxon>Aconoidasida</taxon>
        <taxon>Piroplasmida</taxon>
        <taxon>Babesiidae</taxon>
        <taxon>Babesia</taxon>
    </lineage>
</organism>
<keyword evidence="8" id="KW-1185">Reference proteome</keyword>
<protein>
    <submittedName>
        <fullName evidence="7">Bifunctional Cytochrome c oxidase assembly protein CtaG-Cox11</fullName>
    </submittedName>
</protein>
<gene>
    <name evidence="7" type="ORF">BdWA1_000086</name>
</gene>
<dbReference type="RefSeq" id="XP_067803931.1">
    <property type="nucleotide sequence ID" value="XM_067945140.1"/>
</dbReference>
<dbReference type="GO" id="GO:0005743">
    <property type="term" value="C:mitochondrial inner membrane"/>
    <property type="evidence" value="ECO:0007669"/>
    <property type="project" value="UniProtKB-SubCell"/>
</dbReference>
<dbReference type="KEGG" id="bdw:94334384"/>
<accession>A0AAD9PLS4</accession>
<keyword evidence="4 6" id="KW-1133">Transmembrane helix</keyword>